<dbReference type="AlphaFoldDB" id="A5BQV4"/>
<dbReference type="Gene3D" id="1.25.10.10">
    <property type="entry name" value="Leucine-rich Repeat Variant"/>
    <property type="match status" value="1"/>
</dbReference>
<dbReference type="ExpressionAtlas" id="A5BQV4">
    <property type="expression patterns" value="baseline and differential"/>
</dbReference>
<evidence type="ECO:0000313" key="1">
    <source>
        <dbReference type="EMBL" id="CAN72612.1"/>
    </source>
</evidence>
<name>A5BQV4_VITVI</name>
<dbReference type="PANTHER" id="PTHR15922:SF2">
    <property type="entry name" value="NBAS SUBUNIT OF NRZ TETHERING COMPLEX"/>
    <property type="match status" value="1"/>
</dbReference>
<organism evidence="1">
    <name type="scientific">Vitis vinifera</name>
    <name type="common">Grape</name>
    <dbReference type="NCBI Taxonomy" id="29760"/>
    <lineage>
        <taxon>Eukaryota</taxon>
        <taxon>Viridiplantae</taxon>
        <taxon>Streptophyta</taxon>
        <taxon>Embryophyta</taxon>
        <taxon>Tracheophyta</taxon>
        <taxon>Spermatophyta</taxon>
        <taxon>Magnoliopsida</taxon>
        <taxon>eudicotyledons</taxon>
        <taxon>Gunneridae</taxon>
        <taxon>Pentapetalae</taxon>
        <taxon>rosids</taxon>
        <taxon>Vitales</taxon>
        <taxon>Vitaceae</taxon>
        <taxon>Viteae</taxon>
        <taxon>Vitis</taxon>
    </lineage>
</organism>
<accession>A5BQV4</accession>
<dbReference type="InterPro" id="IPR041123">
    <property type="entry name" value="CRM1_repeat"/>
</dbReference>
<gene>
    <name evidence="1" type="ORF">VITISV_035830</name>
</gene>
<sequence length="279" mass="31500">MSEASFPGGRNVKAEAVVIDVFTIKLPELGVTLLPMQCRQIKDPMEIIKRAITSRAGAYLQPLVAVMVWDLLASKTADRRKLMRFPWINKSQILRLKEPSLYGNQLDEPIASNLAAWKRMQDVELMRMRCAPKPVMLALGASCVLAMEHPVVFLDSSEEQSFIQNPVLFFTSSHKYHVRLLESSQENISALLLGLEYLIGILYMDDTQVFKVCLDYWNSLVLELFEAHHNLDNLATATNTTGLQITLIPVTVDGLGSQLLQRQQLYSGLMSKLRLFMIC</sequence>
<reference evidence="1" key="1">
    <citation type="journal article" date="2007" name="PLoS ONE">
        <title>The first genome sequence of an elite grapevine cultivar (Pinot noir Vitis vinifera L.): coping with a highly heterozygous genome.</title>
        <authorList>
            <person name="Velasco R."/>
            <person name="Zharkikh A."/>
            <person name="Troggio M."/>
            <person name="Cartwright D.A."/>
            <person name="Cestaro A."/>
            <person name="Pruss D."/>
            <person name="Pindo M."/>
            <person name="FitzGerald L.M."/>
            <person name="Vezzulli S."/>
            <person name="Reid J."/>
            <person name="Malacarne G."/>
            <person name="Iliev D."/>
            <person name="Coppola G."/>
            <person name="Wardell B."/>
            <person name="Micheletti D."/>
            <person name="Macalma T."/>
            <person name="Facci M."/>
            <person name="Mitchell J.T."/>
            <person name="Perazzolli M."/>
            <person name="Eldredge G."/>
            <person name="Gatto P."/>
            <person name="Oyzerski R."/>
            <person name="Moretto M."/>
            <person name="Gutin N."/>
            <person name="Stefanini M."/>
            <person name="Chen Y."/>
            <person name="Segala C."/>
            <person name="Davenport C."/>
            <person name="Dematte L."/>
            <person name="Mraz A."/>
            <person name="Battilana J."/>
            <person name="Stormo K."/>
            <person name="Costa F."/>
            <person name="Tao Q."/>
            <person name="Si-Ammour A."/>
            <person name="Harkins T."/>
            <person name="Lackey A."/>
            <person name="Perbost C."/>
            <person name="Taillon B."/>
            <person name="Stella A."/>
            <person name="Solovyev V."/>
            <person name="Fawcett J.A."/>
            <person name="Sterck L."/>
            <person name="Vandepoele K."/>
            <person name="Grando S.M."/>
            <person name="Toppo S."/>
            <person name="Moser C."/>
            <person name="Lanchbury J."/>
            <person name="Bogden R."/>
            <person name="Skolnick M."/>
            <person name="Sgaramella V."/>
            <person name="Bhatnagar S.K."/>
            <person name="Fontana P."/>
            <person name="Gutin A."/>
            <person name="Van de Peer Y."/>
            <person name="Salamini F."/>
            <person name="Viola R."/>
        </authorList>
    </citation>
    <scope>NUCLEOTIDE SEQUENCE</scope>
</reference>
<dbReference type="EMBL" id="AM467906">
    <property type="protein sequence ID" value="CAN72612.1"/>
    <property type="molecule type" value="Genomic_DNA"/>
</dbReference>
<protein>
    <submittedName>
        <fullName evidence="1">Uncharacterized protein</fullName>
    </submittedName>
</protein>
<dbReference type="InterPro" id="IPR011989">
    <property type="entry name" value="ARM-like"/>
</dbReference>
<proteinExistence type="predicted"/>
<dbReference type="PANTHER" id="PTHR15922">
    <property type="entry name" value="NEUROBLASTOMA-AMPLIFIED SEQUENCE"/>
    <property type="match status" value="1"/>
</dbReference>
<dbReference type="Pfam" id="PF18777">
    <property type="entry name" value="CRM1_repeat"/>
    <property type="match status" value="1"/>
</dbReference>